<evidence type="ECO:0000256" key="1">
    <source>
        <dbReference type="SAM" id="MobiDB-lite"/>
    </source>
</evidence>
<organism evidence="2">
    <name type="scientific">Aegilops tauschii</name>
    <name type="common">Tausch's goatgrass</name>
    <name type="synonym">Aegilops squarrosa</name>
    <dbReference type="NCBI Taxonomy" id="37682"/>
    <lineage>
        <taxon>Eukaryota</taxon>
        <taxon>Viridiplantae</taxon>
        <taxon>Streptophyta</taxon>
        <taxon>Embryophyta</taxon>
        <taxon>Tracheophyta</taxon>
        <taxon>Spermatophyta</taxon>
        <taxon>Magnoliopsida</taxon>
        <taxon>Liliopsida</taxon>
        <taxon>Poales</taxon>
        <taxon>Poaceae</taxon>
        <taxon>BOP clade</taxon>
        <taxon>Pooideae</taxon>
        <taxon>Triticodae</taxon>
        <taxon>Triticeae</taxon>
        <taxon>Triticinae</taxon>
        <taxon>Aegilops</taxon>
    </lineage>
</organism>
<feature type="compositionally biased region" description="Acidic residues" evidence="1">
    <location>
        <begin position="164"/>
        <end position="173"/>
    </location>
</feature>
<evidence type="ECO:0008006" key="3">
    <source>
        <dbReference type="Google" id="ProtNLM"/>
    </source>
</evidence>
<sequence>MVPSTVDLARYRAVCRSWHRALRRRGPPKRQLPWILSFRASVPEWFQIHKVLVRSNPDDLVVLMTNIASYPVIFIRPGKDVWLPKPYSTIFTRIVEIAFLGDMVYGITQAEDLISLNVSFDSNGLPLVTNIKRIIQHQIGDDDSDVWSDVEDEEAANDDFNVWSDDEDDEARDDDSIVRSDDEDEEAANDDSNVWSNDHEDEEATSDENVNENEDDDMVLKEECDEADDNHALEEGRDKIKDVIKYVYDEEGSGHLCVIRYFVESCAKFLMVRRQLVI</sequence>
<dbReference type="AlphaFoldDB" id="R7W2L8"/>
<dbReference type="EnsemblPlants" id="EMT13626">
    <property type="protein sequence ID" value="EMT13626"/>
    <property type="gene ID" value="F775_00719"/>
</dbReference>
<evidence type="ECO:0000313" key="2">
    <source>
        <dbReference type="EnsemblPlants" id="EMT13626"/>
    </source>
</evidence>
<feature type="region of interest" description="Disordered" evidence="1">
    <location>
        <begin position="154"/>
        <end position="213"/>
    </location>
</feature>
<protein>
    <recommendedName>
        <fullName evidence="3">F-box domain-containing protein</fullName>
    </recommendedName>
</protein>
<proteinExistence type="predicted"/>
<reference evidence="2" key="1">
    <citation type="submission" date="2015-06" db="UniProtKB">
        <authorList>
            <consortium name="EnsemblPlants"/>
        </authorList>
    </citation>
    <scope>IDENTIFICATION</scope>
</reference>
<accession>R7W2L8</accession>
<feature type="compositionally biased region" description="Acidic residues" evidence="1">
    <location>
        <begin position="199"/>
        <end position="213"/>
    </location>
</feature>
<dbReference type="PANTHER" id="PTHR33110:SF141">
    <property type="entry name" value="F-BOX DOMAIN-CONTAINING PROTEIN"/>
    <property type="match status" value="1"/>
</dbReference>
<dbReference type="PANTHER" id="PTHR33110">
    <property type="entry name" value="F-BOX/KELCH-REPEAT PROTEIN-RELATED"/>
    <property type="match status" value="1"/>
</dbReference>
<name>R7W2L8_AEGTA</name>